<keyword evidence="4" id="KW-1185">Reference proteome</keyword>
<proteinExistence type="predicted"/>
<dbReference type="GO" id="GO:0034220">
    <property type="term" value="P:monoatomic ion transmembrane transport"/>
    <property type="evidence" value="ECO:0007669"/>
    <property type="project" value="UniProtKB-KW"/>
</dbReference>
<evidence type="ECO:0000313" key="4">
    <source>
        <dbReference type="Proteomes" id="UP001501581"/>
    </source>
</evidence>
<keyword evidence="3" id="KW-0813">Transport</keyword>
<dbReference type="EMBL" id="BAAALG010000006">
    <property type="protein sequence ID" value="GAA1099868.1"/>
    <property type="molecule type" value="Genomic_DNA"/>
</dbReference>
<evidence type="ECO:0000313" key="3">
    <source>
        <dbReference type="EMBL" id="GAA1099868.1"/>
    </source>
</evidence>
<evidence type="ECO:0000259" key="2">
    <source>
        <dbReference type="Pfam" id="PF07885"/>
    </source>
</evidence>
<reference evidence="3 4" key="1">
    <citation type="journal article" date="2019" name="Int. J. Syst. Evol. Microbiol.">
        <title>The Global Catalogue of Microorganisms (GCM) 10K type strain sequencing project: providing services to taxonomists for standard genome sequencing and annotation.</title>
        <authorList>
            <consortium name="The Broad Institute Genomics Platform"/>
            <consortium name="The Broad Institute Genome Sequencing Center for Infectious Disease"/>
            <person name="Wu L."/>
            <person name="Ma J."/>
        </authorList>
    </citation>
    <scope>NUCLEOTIDE SEQUENCE [LARGE SCALE GENOMIC DNA]</scope>
    <source>
        <strain evidence="3 4">JCM 13008</strain>
    </source>
</reference>
<dbReference type="Gene3D" id="1.10.287.70">
    <property type="match status" value="1"/>
</dbReference>
<feature type="transmembrane region" description="Helical" evidence="1">
    <location>
        <begin position="12"/>
        <end position="29"/>
    </location>
</feature>
<organism evidence="3 4">
    <name type="scientific">Nocardioides dubius</name>
    <dbReference type="NCBI Taxonomy" id="317019"/>
    <lineage>
        <taxon>Bacteria</taxon>
        <taxon>Bacillati</taxon>
        <taxon>Actinomycetota</taxon>
        <taxon>Actinomycetes</taxon>
        <taxon>Propionibacteriales</taxon>
        <taxon>Nocardioidaceae</taxon>
        <taxon>Nocardioides</taxon>
    </lineage>
</organism>
<keyword evidence="1" id="KW-0472">Membrane</keyword>
<sequence length="171" mass="18373">MASDRLGLRHSWLAAGFNLVAVLVLYFALPVQSGQGAVRMLANLALTCIAVAAVAFVLFRETARTDVETSLSVLNLVLLLEIVLIAFSFIYFALASNNDQFDGIETRLDALYFTLTTTTTTGYGDVHPTGQTAKAVVSAHMAFNLVFIAAIGAALRRSFHGRRGDTTQDAS</sequence>
<comment type="caution">
    <text evidence="3">The sequence shown here is derived from an EMBL/GenBank/DDBJ whole genome shotgun (WGS) entry which is preliminary data.</text>
</comment>
<feature type="transmembrane region" description="Helical" evidence="1">
    <location>
        <begin position="41"/>
        <end position="59"/>
    </location>
</feature>
<dbReference type="Pfam" id="PF07885">
    <property type="entry name" value="Ion_trans_2"/>
    <property type="match status" value="1"/>
</dbReference>
<keyword evidence="3" id="KW-0406">Ion transport</keyword>
<accession>A0ABN1TTD5</accession>
<feature type="transmembrane region" description="Helical" evidence="1">
    <location>
        <begin position="135"/>
        <end position="155"/>
    </location>
</feature>
<keyword evidence="3" id="KW-0407">Ion channel</keyword>
<evidence type="ECO:0000256" key="1">
    <source>
        <dbReference type="SAM" id="Phobius"/>
    </source>
</evidence>
<dbReference type="SUPFAM" id="SSF81324">
    <property type="entry name" value="Voltage-gated potassium channels"/>
    <property type="match status" value="1"/>
</dbReference>
<name>A0ABN1TTD5_9ACTN</name>
<feature type="transmembrane region" description="Helical" evidence="1">
    <location>
        <begin position="71"/>
        <end position="94"/>
    </location>
</feature>
<dbReference type="InterPro" id="IPR013099">
    <property type="entry name" value="K_chnl_dom"/>
</dbReference>
<gene>
    <name evidence="3" type="ORF">GCM10009668_17080</name>
</gene>
<keyword evidence="1" id="KW-0812">Transmembrane</keyword>
<keyword evidence="1" id="KW-1133">Transmembrane helix</keyword>
<dbReference type="RefSeq" id="WP_343993338.1">
    <property type="nucleotide sequence ID" value="NZ_BAAALG010000006.1"/>
</dbReference>
<feature type="domain" description="Potassium channel" evidence="2">
    <location>
        <begin position="82"/>
        <end position="151"/>
    </location>
</feature>
<dbReference type="Proteomes" id="UP001501581">
    <property type="component" value="Unassembled WGS sequence"/>
</dbReference>
<protein>
    <submittedName>
        <fullName evidence="3">Potassium channel family protein</fullName>
    </submittedName>
</protein>